<evidence type="ECO:0000256" key="1">
    <source>
        <dbReference type="ARBA" id="ARBA00022741"/>
    </source>
</evidence>
<dbReference type="RefSeq" id="WP_013809751.1">
    <property type="nucleotide sequence ID" value="NC_015565.1"/>
</dbReference>
<dbReference type="HOGENOM" id="CLU_006041_0_0_9"/>
<dbReference type="SUPFAM" id="SSF52540">
    <property type="entry name" value="P-loop containing nucleoside triphosphate hydrolases"/>
    <property type="match status" value="2"/>
</dbReference>
<dbReference type="PROSITE" id="PS51192">
    <property type="entry name" value="HELICASE_ATP_BIND_1"/>
    <property type="match status" value="1"/>
</dbReference>
<dbReference type="Pfam" id="PF00271">
    <property type="entry name" value="Helicase_C"/>
    <property type="match status" value="1"/>
</dbReference>
<dbReference type="Gene3D" id="3.40.50.300">
    <property type="entry name" value="P-loop containing nucleotide triphosphate hydrolases"/>
    <property type="match status" value="1"/>
</dbReference>
<dbReference type="STRING" id="868595.Desca_0637"/>
<organism evidence="9 10">
    <name type="scientific">Desulfotomaculum nigrificans (strain DSM 14880 / VKM B-2319 / CO-1-SRB)</name>
    <name type="common">Desulfotomaculum carboxydivorans</name>
    <dbReference type="NCBI Taxonomy" id="868595"/>
    <lineage>
        <taxon>Bacteria</taxon>
        <taxon>Bacillati</taxon>
        <taxon>Bacillota</taxon>
        <taxon>Clostridia</taxon>
        <taxon>Eubacteriales</taxon>
        <taxon>Desulfotomaculaceae</taxon>
        <taxon>Desulfotomaculum</taxon>
    </lineage>
</organism>
<evidence type="ECO:0000256" key="3">
    <source>
        <dbReference type="ARBA" id="ARBA00022806"/>
    </source>
</evidence>
<protein>
    <submittedName>
        <fullName evidence="9">Helicase domain protein</fullName>
    </submittedName>
</protein>
<dbReference type="InterPro" id="IPR001650">
    <property type="entry name" value="Helicase_C-like"/>
</dbReference>
<feature type="domain" description="Helicase ATP-binding" evidence="7">
    <location>
        <begin position="48"/>
        <end position="214"/>
    </location>
</feature>
<accession>F6B879</accession>
<feature type="coiled-coil region" evidence="5">
    <location>
        <begin position="868"/>
        <end position="947"/>
    </location>
</feature>
<reference evidence="9" key="1">
    <citation type="submission" date="2011-05" db="EMBL/GenBank/DDBJ databases">
        <title>Complete sequence of Desulfotomaculum carboxydivorans CO-1-SRB.</title>
        <authorList>
            <consortium name="US DOE Joint Genome Institute"/>
            <person name="Lucas S."/>
            <person name="Han J."/>
            <person name="Lapidus A."/>
            <person name="Cheng J.-F."/>
            <person name="Goodwin L."/>
            <person name="Pitluck S."/>
            <person name="Peters L."/>
            <person name="Mikhailova N."/>
            <person name="Lu M."/>
            <person name="Han C."/>
            <person name="Tapia R."/>
            <person name="Land M."/>
            <person name="Hauser L."/>
            <person name="Kyrpides N."/>
            <person name="Ivanova N."/>
            <person name="Pagani I."/>
            <person name="Stams A."/>
            <person name="Plugge C."/>
            <person name="Muyzer G."/>
            <person name="Kuever J."/>
            <person name="Parshina S."/>
            <person name="Ivanova A."/>
            <person name="Nazina T."/>
            <person name="Woyke T."/>
        </authorList>
    </citation>
    <scope>NUCLEOTIDE SEQUENCE [LARGE SCALE GENOMIC DNA]</scope>
    <source>
        <strain evidence="9">CO-1-SRB</strain>
    </source>
</reference>
<keyword evidence="2" id="KW-0378">Hydrolase</keyword>
<dbReference type="PANTHER" id="PTHR45766">
    <property type="entry name" value="DNA ANNEALING HELICASE AND ENDONUCLEASE ZRANB3 FAMILY MEMBER"/>
    <property type="match status" value="1"/>
</dbReference>
<dbReference type="AlphaFoldDB" id="F6B879"/>
<dbReference type="CDD" id="cd18793">
    <property type="entry name" value="SF2_C_SNF"/>
    <property type="match status" value="1"/>
</dbReference>
<dbReference type="Gene3D" id="3.40.50.10810">
    <property type="entry name" value="Tandem AAA-ATPase domain"/>
    <property type="match status" value="1"/>
</dbReference>
<dbReference type="InterPro" id="IPR014001">
    <property type="entry name" value="Helicase_ATP-bd"/>
</dbReference>
<evidence type="ECO:0000313" key="9">
    <source>
        <dbReference type="EMBL" id="AEF93524.1"/>
    </source>
</evidence>
<keyword evidence="4" id="KW-0067">ATP-binding</keyword>
<dbReference type="InterPro" id="IPR027417">
    <property type="entry name" value="P-loop_NTPase"/>
</dbReference>
<feature type="domain" description="Helicase C-terminal" evidence="8">
    <location>
        <begin position="422"/>
        <end position="601"/>
    </location>
</feature>
<dbReference type="SMART" id="SM00487">
    <property type="entry name" value="DEXDc"/>
    <property type="match status" value="1"/>
</dbReference>
<dbReference type="PROSITE" id="PS51194">
    <property type="entry name" value="HELICASE_CTER"/>
    <property type="match status" value="1"/>
</dbReference>
<dbReference type="InterPro" id="IPR049730">
    <property type="entry name" value="SNF2/RAD54-like_C"/>
</dbReference>
<name>F6B879_DESCC</name>
<dbReference type="InterPro" id="IPR038718">
    <property type="entry name" value="SNF2-like_sf"/>
</dbReference>
<dbReference type="SMART" id="SM00490">
    <property type="entry name" value="HELICc"/>
    <property type="match status" value="1"/>
</dbReference>
<evidence type="ECO:0000259" key="7">
    <source>
        <dbReference type="PROSITE" id="PS51192"/>
    </source>
</evidence>
<dbReference type="Proteomes" id="UP000009226">
    <property type="component" value="Chromosome"/>
</dbReference>
<dbReference type="InterPro" id="IPR000330">
    <property type="entry name" value="SNF2_N"/>
</dbReference>
<dbReference type="PANTHER" id="PTHR45766:SF6">
    <property type="entry name" value="SWI_SNF-RELATED MATRIX-ASSOCIATED ACTIN-DEPENDENT REGULATOR OF CHROMATIN SUBFAMILY A-LIKE PROTEIN 1"/>
    <property type="match status" value="1"/>
</dbReference>
<feature type="region of interest" description="Disordered" evidence="6">
    <location>
        <begin position="362"/>
        <end position="387"/>
    </location>
</feature>
<dbReference type="GO" id="GO:0004386">
    <property type="term" value="F:helicase activity"/>
    <property type="evidence" value="ECO:0007669"/>
    <property type="project" value="UniProtKB-KW"/>
</dbReference>
<dbReference type="Pfam" id="PF00176">
    <property type="entry name" value="SNF2-rel_dom"/>
    <property type="match status" value="1"/>
</dbReference>
<evidence type="ECO:0000256" key="5">
    <source>
        <dbReference type="SAM" id="Coils"/>
    </source>
</evidence>
<dbReference type="GO" id="GO:0016787">
    <property type="term" value="F:hydrolase activity"/>
    <property type="evidence" value="ECO:0007669"/>
    <property type="project" value="UniProtKB-KW"/>
</dbReference>
<keyword evidence="5" id="KW-0175">Coiled coil</keyword>
<gene>
    <name evidence="9" type="ordered locus">Desca_0637</name>
</gene>
<keyword evidence="1" id="KW-0547">Nucleotide-binding</keyword>
<dbReference type="KEGG" id="dca:Desca_0637"/>
<dbReference type="GO" id="GO:0005524">
    <property type="term" value="F:ATP binding"/>
    <property type="evidence" value="ECO:0007669"/>
    <property type="project" value="UniProtKB-KW"/>
</dbReference>
<keyword evidence="3 9" id="KW-0347">Helicase</keyword>
<dbReference type="InterPro" id="IPR057342">
    <property type="entry name" value="DEXDc_RapA"/>
</dbReference>
<dbReference type="CDD" id="cd18011">
    <property type="entry name" value="DEXDc_RapA"/>
    <property type="match status" value="1"/>
</dbReference>
<evidence type="ECO:0000259" key="8">
    <source>
        <dbReference type="PROSITE" id="PS51194"/>
    </source>
</evidence>
<dbReference type="EMBL" id="CP002736">
    <property type="protein sequence ID" value="AEF93524.1"/>
    <property type="molecule type" value="Genomic_DNA"/>
</dbReference>
<evidence type="ECO:0000256" key="6">
    <source>
        <dbReference type="SAM" id="MobiDB-lite"/>
    </source>
</evidence>
<evidence type="ECO:0000313" key="10">
    <source>
        <dbReference type="Proteomes" id="UP000009226"/>
    </source>
</evidence>
<evidence type="ECO:0000256" key="4">
    <source>
        <dbReference type="ARBA" id="ARBA00022840"/>
    </source>
</evidence>
<dbReference type="eggNOG" id="COG0553">
    <property type="taxonomic scope" value="Bacteria"/>
</dbReference>
<proteinExistence type="predicted"/>
<evidence type="ECO:0000256" key="2">
    <source>
        <dbReference type="ARBA" id="ARBA00022801"/>
    </source>
</evidence>
<feature type="compositionally biased region" description="Acidic residues" evidence="6">
    <location>
        <begin position="362"/>
        <end position="380"/>
    </location>
</feature>
<keyword evidence="10" id="KW-1185">Reference proteome</keyword>
<sequence length="980" mass="113506">MNTNYHAKYFAHELLRRHAANHIGKLSMSLFDACVDLNPHQVEAALFAFRSPLSKGVLLADEVGLGKTIEAGLVLCQYWAERRRNLLVICPASLRKQWSMELQEKFNLPSLILESKNYREALKQGIDNPFQQAPIIITSYNFANRHKNEIRLVSWDLVVIDEAHNLRNVYKTGNKIGQGIRWAVEDSKKLLLTATPLQNSLLELYGLSTLIDDHLFGSLAAFRTQYVHEGDLAGLKIRLQKFCHRTLRRQVLEYIKYTERKAITRPFRPTDREQELYQAISSFLQREDTYAIPSRQRELTTLILRKLLASSSLAVAGTLETIKQRLEKILAEVTENDQGHTNNPLATLLDVDQLIEEDELTGDILEEDDDGEEEPIGTEESESRPGKIDVQKLKREIDELTKYIAWARSIEVDTKSKTLLQSLEIGFHELEKMGAQRKALIFTESRRTQDYLYQFLSANGYQDKIVLFNGTNTDPVSKAIYAEWLQQNQGTDRISGSRTADQRAALVEYFRDRAEIMIATESAAEGVNLQFCSLVVNYDLPWNPQRIEQRIGRCHRYGQRHDVVVINFLNERNEADQRVYELLQEKFNLFNGVLGASDEVLGSIESGVDFKRRILSIYQQCRTPQEIEAAFKALQDEMEQTIKSRLEDTRKMLLENFDEDVHQRLKLQHDEARRQLDRFSQIFWNLTKNILARQATFNDQTLEFELKNSPGSAIPEGKYYLYQRRGLQENQPALSDQATRAQRGFLYRLSHPLGEYVLQEAKNRPTPTAELTFNISDHPVKISVVENLKGQRGYLTLTKLSIETFEREEYLLFNAITDEGKVLDQEICEKLFQCRAEVAPLGEIPAPYQAMLKREAAHYAAATINRVLEESNRAFQEERDRLEKWADDLVLAAEKELKETKAKIKALNRQSRLATSTEEQHQIQVKLQELTKLQRRQRQRIFEVEDEILEKRDELIQSLGKRLRQRTEQETLFTIRWVVR</sequence>